<dbReference type="AlphaFoldDB" id="A0A3L8PSN6"/>
<sequence>MIKESIPELPNDAYQTPSSRVKNLRMMLGLSRKKFEEVTGISAATLQAWETDKTPLSTKGANKLVAAFETLNINSTTDWLLLGEGFPPRYHQPETECFELDARILKEVFYFEQNNPSPIVSIICDDSMAPFYELGDYVGGCQLLPNKAEKLIGKDCIVTLETGQVVIRRVQQGKEGRLNLYSLNYETQAENAFISDCKIQRIAQIIWHRRTDAVSI</sequence>
<evidence type="ECO:0000313" key="3">
    <source>
        <dbReference type="Proteomes" id="UP000281474"/>
    </source>
</evidence>
<dbReference type="InterPro" id="IPR010982">
    <property type="entry name" value="Lambda_DNA-bd_dom_sf"/>
</dbReference>
<dbReference type="PROSITE" id="PS50943">
    <property type="entry name" value="HTH_CROC1"/>
    <property type="match status" value="1"/>
</dbReference>
<dbReference type="InterPro" id="IPR001387">
    <property type="entry name" value="Cro/C1-type_HTH"/>
</dbReference>
<proteinExistence type="predicted"/>
<feature type="domain" description="HTH cro/C1-type" evidence="1">
    <location>
        <begin position="21"/>
        <end position="80"/>
    </location>
</feature>
<dbReference type="Pfam" id="PF12844">
    <property type="entry name" value="HTH_19"/>
    <property type="match status" value="1"/>
</dbReference>
<comment type="caution">
    <text evidence="2">The sequence shown here is derived from an EMBL/GenBank/DDBJ whole genome shotgun (WGS) entry which is preliminary data.</text>
</comment>
<protein>
    <submittedName>
        <fullName evidence="2">Helix-turn-helix domain-containing protein</fullName>
    </submittedName>
</protein>
<keyword evidence="3" id="KW-1185">Reference proteome</keyword>
<evidence type="ECO:0000313" key="2">
    <source>
        <dbReference type="EMBL" id="RLV58376.1"/>
    </source>
</evidence>
<evidence type="ECO:0000259" key="1">
    <source>
        <dbReference type="PROSITE" id="PS50943"/>
    </source>
</evidence>
<gene>
    <name evidence="2" type="ORF">D5018_17660</name>
</gene>
<dbReference type="Gene3D" id="1.10.260.40">
    <property type="entry name" value="lambda repressor-like DNA-binding domains"/>
    <property type="match status" value="1"/>
</dbReference>
<dbReference type="OrthoDB" id="5659783at2"/>
<dbReference type="CDD" id="cd00093">
    <property type="entry name" value="HTH_XRE"/>
    <property type="match status" value="1"/>
</dbReference>
<dbReference type="GO" id="GO:0003677">
    <property type="term" value="F:DNA binding"/>
    <property type="evidence" value="ECO:0007669"/>
    <property type="project" value="InterPro"/>
</dbReference>
<accession>A0A3L8PSN6</accession>
<dbReference type="InterPro" id="IPR036286">
    <property type="entry name" value="LexA/Signal_pep-like_sf"/>
</dbReference>
<dbReference type="EMBL" id="QZEI01000076">
    <property type="protein sequence ID" value="RLV58376.1"/>
    <property type="molecule type" value="Genomic_DNA"/>
</dbReference>
<dbReference type="SUPFAM" id="SSF51306">
    <property type="entry name" value="LexA/Signal peptidase"/>
    <property type="match status" value="1"/>
</dbReference>
<dbReference type="SUPFAM" id="SSF47413">
    <property type="entry name" value="lambda repressor-like DNA-binding domains"/>
    <property type="match status" value="1"/>
</dbReference>
<reference evidence="2 3" key="1">
    <citation type="submission" date="2018-09" db="EMBL/GenBank/DDBJ databases">
        <title>Phylogeny of the Shewanellaceae, and recommendation for two new genera, Pseudoshewanella and Parashewanella.</title>
        <authorList>
            <person name="Wang G."/>
        </authorList>
    </citation>
    <scope>NUCLEOTIDE SEQUENCE [LARGE SCALE GENOMIC DNA]</scope>
    <source>
        <strain evidence="2 3">C51</strain>
    </source>
</reference>
<name>A0A3L8PSN6_9GAMM</name>
<dbReference type="RefSeq" id="WP_121840313.1">
    <property type="nucleotide sequence ID" value="NZ_ML014825.1"/>
</dbReference>
<organism evidence="2 3">
    <name type="scientific">Parashewanella curva</name>
    <dbReference type="NCBI Taxonomy" id="2338552"/>
    <lineage>
        <taxon>Bacteria</taxon>
        <taxon>Pseudomonadati</taxon>
        <taxon>Pseudomonadota</taxon>
        <taxon>Gammaproteobacteria</taxon>
        <taxon>Alteromonadales</taxon>
        <taxon>Shewanellaceae</taxon>
        <taxon>Parashewanella</taxon>
    </lineage>
</organism>
<dbReference type="SMART" id="SM00530">
    <property type="entry name" value="HTH_XRE"/>
    <property type="match status" value="1"/>
</dbReference>
<dbReference type="Proteomes" id="UP000281474">
    <property type="component" value="Unassembled WGS sequence"/>
</dbReference>